<dbReference type="EMBL" id="MHKK01000046">
    <property type="protein sequence ID" value="OGY88989.1"/>
    <property type="molecule type" value="Genomic_DNA"/>
</dbReference>
<dbReference type="Proteomes" id="UP000177817">
    <property type="component" value="Unassembled WGS sequence"/>
</dbReference>
<organism evidence="2 3">
    <name type="scientific">Candidatus Komeilibacteria bacterium RIFCSPHIGHO2_01_FULL_52_14</name>
    <dbReference type="NCBI Taxonomy" id="1798549"/>
    <lineage>
        <taxon>Bacteria</taxon>
        <taxon>Candidatus Komeiliibacteriota</taxon>
    </lineage>
</organism>
<dbReference type="InterPro" id="IPR006121">
    <property type="entry name" value="HMA_dom"/>
</dbReference>
<dbReference type="SUPFAM" id="SSF55008">
    <property type="entry name" value="HMA, heavy metal-associated domain"/>
    <property type="match status" value="1"/>
</dbReference>
<reference evidence="2 3" key="1">
    <citation type="journal article" date="2016" name="Nat. Commun.">
        <title>Thousands of microbial genomes shed light on interconnected biogeochemical processes in an aquifer system.</title>
        <authorList>
            <person name="Anantharaman K."/>
            <person name="Brown C.T."/>
            <person name="Hug L.A."/>
            <person name="Sharon I."/>
            <person name="Castelle C.J."/>
            <person name="Probst A.J."/>
            <person name="Thomas B.C."/>
            <person name="Singh A."/>
            <person name="Wilkins M.J."/>
            <person name="Karaoz U."/>
            <person name="Brodie E.L."/>
            <person name="Williams K.H."/>
            <person name="Hubbard S.S."/>
            <person name="Banfield J.F."/>
        </authorList>
    </citation>
    <scope>NUCLEOTIDE SEQUENCE [LARGE SCALE GENOMIC DNA]</scope>
</reference>
<comment type="caution">
    <text evidence="2">The sequence shown here is derived from an EMBL/GenBank/DDBJ whole genome shotgun (WGS) entry which is preliminary data.</text>
</comment>
<dbReference type="GO" id="GO:0046872">
    <property type="term" value="F:metal ion binding"/>
    <property type="evidence" value="ECO:0007669"/>
    <property type="project" value="InterPro"/>
</dbReference>
<name>A0A1G2BKE6_9BACT</name>
<evidence type="ECO:0000313" key="3">
    <source>
        <dbReference type="Proteomes" id="UP000177817"/>
    </source>
</evidence>
<feature type="domain" description="HMA" evidence="1">
    <location>
        <begin position="1"/>
        <end position="66"/>
    </location>
</feature>
<proteinExistence type="predicted"/>
<accession>A0A1G2BKE6</accession>
<sequence length="68" mass="7381">MKTELTIVGTHCASCKALIEDVSSEIAGIISCTVDYRTGKTIIEHDPSVDWKAFDAAIAALGEYHVER</sequence>
<gene>
    <name evidence="2" type="ORF">A2677_02090</name>
</gene>
<evidence type="ECO:0000313" key="2">
    <source>
        <dbReference type="EMBL" id="OGY88989.1"/>
    </source>
</evidence>
<dbReference type="Gene3D" id="3.30.70.100">
    <property type="match status" value="1"/>
</dbReference>
<dbReference type="PROSITE" id="PS50846">
    <property type="entry name" value="HMA_2"/>
    <property type="match status" value="1"/>
</dbReference>
<dbReference type="CDD" id="cd00371">
    <property type="entry name" value="HMA"/>
    <property type="match status" value="1"/>
</dbReference>
<protein>
    <recommendedName>
        <fullName evidence="1">HMA domain-containing protein</fullName>
    </recommendedName>
</protein>
<dbReference type="Pfam" id="PF00403">
    <property type="entry name" value="HMA"/>
    <property type="match status" value="1"/>
</dbReference>
<dbReference type="InterPro" id="IPR036163">
    <property type="entry name" value="HMA_dom_sf"/>
</dbReference>
<dbReference type="AlphaFoldDB" id="A0A1G2BKE6"/>
<evidence type="ECO:0000259" key="1">
    <source>
        <dbReference type="PROSITE" id="PS50846"/>
    </source>
</evidence>